<dbReference type="RefSeq" id="WP_117493023.1">
    <property type="nucleotide sequence ID" value="NZ_QVIG01000003.1"/>
</dbReference>
<keyword evidence="1" id="KW-0472">Membrane</keyword>
<sequence>MGEAIGPMLASAVAVALSPLPLIAVLLVLASPRGRANGVAFTAGWLLGLAAVSAAVVTAGTALNPARTTPTWSSWLKLALGTVLVLLAARQWRERPRPGRVTAPPAWLLSIDRLTAARSAGLAVVLVIAHPKTLVPAVGGAASIAAAPTGGGEKAVAAALMVLVGSLGTLLPLAAHLRGSAQARHTLGEWRAWTATHSAAIMITVPLLLGAEYLGDAVSGLT</sequence>
<evidence type="ECO:0000313" key="3">
    <source>
        <dbReference type="Proteomes" id="UP000263377"/>
    </source>
</evidence>
<gene>
    <name evidence="2" type="ORF">DR950_41160</name>
</gene>
<feature type="transmembrane region" description="Helical" evidence="1">
    <location>
        <begin position="155"/>
        <end position="175"/>
    </location>
</feature>
<reference evidence="2 3" key="1">
    <citation type="submission" date="2018-08" db="EMBL/GenBank/DDBJ databases">
        <title>Diversity &amp; Physiological Properties of Lignin-Decomposing Actinobacteria from Soil.</title>
        <authorList>
            <person name="Roh S.G."/>
            <person name="Kim S.B."/>
        </authorList>
    </citation>
    <scope>NUCLEOTIDE SEQUENCE [LARGE SCALE GENOMIC DNA]</scope>
    <source>
        <strain evidence="2 3">MMS17-GH009</strain>
    </source>
</reference>
<accession>A0A372ZKE9</accession>
<dbReference type="Pfam" id="PF11139">
    <property type="entry name" value="SfLAP"/>
    <property type="match status" value="1"/>
</dbReference>
<dbReference type="Proteomes" id="UP000263377">
    <property type="component" value="Unassembled WGS sequence"/>
</dbReference>
<dbReference type="EMBL" id="QVIG01000003">
    <property type="protein sequence ID" value="RGD55735.1"/>
    <property type="molecule type" value="Genomic_DNA"/>
</dbReference>
<name>A0A372ZKE9_9ACTN</name>
<evidence type="ECO:0000313" key="2">
    <source>
        <dbReference type="EMBL" id="RGD55735.1"/>
    </source>
</evidence>
<keyword evidence="1" id="KW-1133">Transmembrane helix</keyword>
<protein>
    <submittedName>
        <fullName evidence="2">GAP family protein</fullName>
    </submittedName>
</protein>
<dbReference type="InterPro" id="IPR021315">
    <property type="entry name" value="Gap/Sap"/>
</dbReference>
<feature type="transmembrane region" description="Helical" evidence="1">
    <location>
        <begin position="6"/>
        <end position="29"/>
    </location>
</feature>
<keyword evidence="1" id="KW-0812">Transmembrane</keyword>
<proteinExistence type="predicted"/>
<feature type="transmembrane region" description="Helical" evidence="1">
    <location>
        <begin position="75"/>
        <end position="92"/>
    </location>
</feature>
<feature type="transmembrane region" description="Helical" evidence="1">
    <location>
        <begin position="41"/>
        <end position="63"/>
    </location>
</feature>
<dbReference type="AlphaFoldDB" id="A0A372ZKE9"/>
<keyword evidence="3" id="KW-1185">Reference proteome</keyword>
<comment type="caution">
    <text evidence="2">The sequence shown here is derived from an EMBL/GenBank/DDBJ whole genome shotgun (WGS) entry which is preliminary data.</text>
</comment>
<organism evidence="2 3">
    <name type="scientific">Kitasatospora xanthocidica</name>
    <dbReference type="NCBI Taxonomy" id="83382"/>
    <lineage>
        <taxon>Bacteria</taxon>
        <taxon>Bacillati</taxon>
        <taxon>Actinomycetota</taxon>
        <taxon>Actinomycetes</taxon>
        <taxon>Kitasatosporales</taxon>
        <taxon>Streptomycetaceae</taxon>
        <taxon>Kitasatospora</taxon>
    </lineage>
</organism>
<evidence type="ECO:0000256" key="1">
    <source>
        <dbReference type="SAM" id="Phobius"/>
    </source>
</evidence>